<name>A0A1U7LUW1_NEOID</name>
<evidence type="ECO:0000256" key="5">
    <source>
        <dbReference type="ARBA" id="ARBA00035444"/>
    </source>
</evidence>
<dbReference type="InterPro" id="IPR043164">
    <property type="entry name" value="Ribosomal_uL10-like_insert_sf"/>
</dbReference>
<dbReference type="GO" id="GO:0070180">
    <property type="term" value="F:large ribosomal subunit rRNA binding"/>
    <property type="evidence" value="ECO:0007669"/>
    <property type="project" value="EnsemblFungi"/>
</dbReference>
<dbReference type="Proteomes" id="UP000186594">
    <property type="component" value="Unassembled WGS sequence"/>
</dbReference>
<dbReference type="GO" id="GO:0003735">
    <property type="term" value="F:structural constituent of ribosome"/>
    <property type="evidence" value="ECO:0007669"/>
    <property type="project" value="EnsemblFungi"/>
</dbReference>
<dbReference type="FunFam" id="3.90.105.20:FF:000001">
    <property type="entry name" value="60S acidic ribosomal protein P0"/>
    <property type="match status" value="1"/>
</dbReference>
<evidence type="ECO:0000256" key="4">
    <source>
        <dbReference type="ARBA" id="ARBA00035202"/>
    </source>
</evidence>
<evidence type="ECO:0000256" key="3">
    <source>
        <dbReference type="ARBA" id="ARBA00023274"/>
    </source>
</evidence>
<evidence type="ECO:0000259" key="7">
    <source>
        <dbReference type="Pfam" id="PF17777"/>
    </source>
</evidence>
<reference evidence="8 9" key="1">
    <citation type="submission" date="2016-04" db="EMBL/GenBank/DDBJ databases">
        <title>Evolutionary innovation and constraint leading to complex multicellularity in the Ascomycota.</title>
        <authorList>
            <person name="Cisse O."/>
            <person name="Nguyen A."/>
            <person name="Hewitt D.A."/>
            <person name="Jedd G."/>
            <person name="Stajich J.E."/>
        </authorList>
    </citation>
    <scope>NUCLEOTIDE SEQUENCE [LARGE SCALE GENOMIC DNA]</scope>
    <source>
        <strain evidence="8 9">DAH-3</strain>
    </source>
</reference>
<dbReference type="InterPro" id="IPR043141">
    <property type="entry name" value="Ribosomal_uL10-like_sf"/>
</dbReference>
<dbReference type="Gene3D" id="3.90.105.20">
    <property type="match status" value="1"/>
</dbReference>
<dbReference type="GO" id="GO:0000027">
    <property type="term" value="P:ribosomal large subunit assembly"/>
    <property type="evidence" value="ECO:0007669"/>
    <property type="project" value="EnsemblFungi"/>
</dbReference>
<dbReference type="Gene3D" id="3.30.70.1730">
    <property type="match status" value="1"/>
</dbReference>
<evidence type="ECO:0000256" key="2">
    <source>
        <dbReference type="ARBA" id="ARBA00022980"/>
    </source>
</evidence>
<dbReference type="EMBL" id="LXFE01000182">
    <property type="protein sequence ID" value="OLL26447.1"/>
    <property type="molecule type" value="Genomic_DNA"/>
</dbReference>
<dbReference type="InterPro" id="IPR050323">
    <property type="entry name" value="Ribosomal_protein_uL10"/>
</dbReference>
<dbReference type="PANTHER" id="PTHR45699:SF3">
    <property type="entry name" value="LARGE RIBOSOMAL SUBUNIT PROTEIN UL10"/>
    <property type="match status" value="1"/>
</dbReference>
<feature type="region of interest" description="Disordered" evidence="6">
    <location>
        <begin position="226"/>
        <end position="254"/>
    </location>
</feature>
<evidence type="ECO:0000313" key="8">
    <source>
        <dbReference type="EMBL" id="OLL26447.1"/>
    </source>
</evidence>
<keyword evidence="2 8" id="KW-0689">Ribosomal protein</keyword>
<accession>A0A1U7LUW1</accession>
<dbReference type="STRING" id="1198029.A0A1U7LUW1"/>
<dbReference type="AlphaFoldDB" id="A0A1U7LUW1"/>
<dbReference type="PANTHER" id="PTHR45699">
    <property type="entry name" value="60S ACIDIC RIBOSOMAL PROTEIN P0"/>
    <property type="match status" value="1"/>
</dbReference>
<gene>
    <name evidence="8" type="ORF">NEOLI_003105</name>
</gene>
<protein>
    <recommendedName>
        <fullName evidence="4">Large ribosomal subunit protein uL10</fullName>
    </recommendedName>
    <alternativeName>
        <fullName evidence="5">60S acidic ribosomal protein P0</fullName>
    </alternativeName>
</protein>
<dbReference type="CDD" id="cd05795">
    <property type="entry name" value="Ribosomal_P0_L10e"/>
    <property type="match status" value="1"/>
</dbReference>
<comment type="similarity">
    <text evidence="1">Belongs to the universal ribosomal protein uL10 family.</text>
</comment>
<dbReference type="InterPro" id="IPR040637">
    <property type="entry name" value="Ribosomal_uL10-like_insert"/>
</dbReference>
<keyword evidence="3" id="KW-0687">Ribonucleoprotein</keyword>
<evidence type="ECO:0000256" key="6">
    <source>
        <dbReference type="SAM" id="MobiDB-lite"/>
    </source>
</evidence>
<evidence type="ECO:0000256" key="1">
    <source>
        <dbReference type="ARBA" id="ARBA00008889"/>
    </source>
</evidence>
<organism evidence="8 9">
    <name type="scientific">Neolecta irregularis (strain DAH-3)</name>
    <dbReference type="NCBI Taxonomy" id="1198029"/>
    <lineage>
        <taxon>Eukaryota</taxon>
        <taxon>Fungi</taxon>
        <taxon>Dikarya</taxon>
        <taxon>Ascomycota</taxon>
        <taxon>Taphrinomycotina</taxon>
        <taxon>Neolectales</taxon>
        <taxon>Neolectaceae</taxon>
        <taxon>Neolecta</taxon>
    </lineage>
</organism>
<feature type="domain" description="Large ribosomal subunit protein uL10-like insertion" evidence="7">
    <location>
        <begin position="52"/>
        <end position="121"/>
    </location>
</feature>
<dbReference type="Pfam" id="PF00428">
    <property type="entry name" value="Ribosomal_60s"/>
    <property type="match status" value="1"/>
</dbReference>
<sequence>MVRRAIRDFMDELPQFERLLPYVRGNVGFVFTNGDLKVIREKIVSNRLLAPARSGAIAPLDVYIPPGNTGMGPEKTNFFQALGISTKISRGTIEIISQVHICQAGNKVGPSEATLLNMLNISPFTYGMTVEQIFDSGQVFNPAILDITEDTLISHFLSAVTTIASISLATGYPTLVSVMHSLVNSYKNVLGVSIATDYTFDGSEQIKGYLANPSAFAMAAPAAAAEPFGSAKPEDKPAEEEEESDEDMAFGLFD</sequence>
<keyword evidence="9" id="KW-1185">Reference proteome</keyword>
<dbReference type="GO" id="GO:0022625">
    <property type="term" value="C:cytosolic large ribosomal subunit"/>
    <property type="evidence" value="ECO:0007669"/>
    <property type="project" value="EnsemblFungi"/>
</dbReference>
<evidence type="ECO:0000313" key="9">
    <source>
        <dbReference type="Proteomes" id="UP000186594"/>
    </source>
</evidence>
<dbReference type="GO" id="GO:0002181">
    <property type="term" value="P:cytoplasmic translation"/>
    <property type="evidence" value="ECO:0007669"/>
    <property type="project" value="EnsemblFungi"/>
</dbReference>
<dbReference type="OrthoDB" id="10259902at2759"/>
<comment type="caution">
    <text evidence="8">The sequence shown here is derived from an EMBL/GenBank/DDBJ whole genome shotgun (WGS) entry which is preliminary data.</text>
</comment>
<proteinExistence type="inferred from homology"/>
<feature type="compositionally biased region" description="Acidic residues" evidence="6">
    <location>
        <begin position="237"/>
        <end position="248"/>
    </location>
</feature>
<dbReference type="OMA" id="MIPAQNT"/>
<dbReference type="Pfam" id="PF17777">
    <property type="entry name" value="RL10P_insert"/>
    <property type="match status" value="1"/>
</dbReference>